<dbReference type="RefSeq" id="XP_040701258.1">
    <property type="nucleotide sequence ID" value="XM_040844990.1"/>
</dbReference>
<evidence type="ECO:0000256" key="6">
    <source>
        <dbReference type="ARBA" id="ARBA00023163"/>
    </source>
</evidence>
<dbReference type="GO" id="GO:0045944">
    <property type="term" value="P:positive regulation of transcription by RNA polymerase II"/>
    <property type="evidence" value="ECO:0007669"/>
    <property type="project" value="TreeGrafter"/>
</dbReference>
<dbReference type="Proteomes" id="UP000184356">
    <property type="component" value="Unassembled WGS sequence"/>
</dbReference>
<evidence type="ECO:0000259" key="8">
    <source>
        <dbReference type="PROSITE" id="PS50048"/>
    </source>
</evidence>
<dbReference type="PANTHER" id="PTHR47782:SF2">
    <property type="entry name" value="TRANSCRIPTION FACTOR, PUTATIVE (AFU_ORTHOLOGUE AFUA_4G12570)-RELATED"/>
    <property type="match status" value="1"/>
</dbReference>
<keyword evidence="4" id="KW-0805">Transcription regulation</keyword>
<dbReference type="PROSITE" id="PS50048">
    <property type="entry name" value="ZN2_CY6_FUNGAL_2"/>
    <property type="match status" value="1"/>
</dbReference>
<dbReference type="VEuPathDB" id="FungiDB:ASPSYDRAFT_32608"/>
<keyword evidence="5" id="KW-0238">DNA-binding</keyword>
<protein>
    <recommendedName>
        <fullName evidence="8">Zn(2)-C6 fungal-type domain-containing protein</fullName>
    </recommendedName>
</protein>
<dbReference type="GO" id="GO:0043565">
    <property type="term" value="F:sequence-specific DNA binding"/>
    <property type="evidence" value="ECO:0007669"/>
    <property type="project" value="TreeGrafter"/>
</dbReference>
<reference evidence="10" key="1">
    <citation type="journal article" date="2017" name="Genome Biol.">
        <title>Comparative genomics reveals high biological diversity and specific adaptations in the industrially and medically important fungal genus Aspergillus.</title>
        <authorList>
            <person name="de Vries R.P."/>
            <person name="Riley R."/>
            <person name="Wiebenga A."/>
            <person name="Aguilar-Osorio G."/>
            <person name="Amillis S."/>
            <person name="Uchima C.A."/>
            <person name="Anderluh G."/>
            <person name="Asadollahi M."/>
            <person name="Askin M."/>
            <person name="Barry K."/>
            <person name="Battaglia E."/>
            <person name="Bayram O."/>
            <person name="Benocci T."/>
            <person name="Braus-Stromeyer S.A."/>
            <person name="Caldana C."/>
            <person name="Canovas D."/>
            <person name="Cerqueira G.C."/>
            <person name="Chen F."/>
            <person name="Chen W."/>
            <person name="Choi C."/>
            <person name="Clum A."/>
            <person name="Dos Santos R.A."/>
            <person name="Damasio A.R."/>
            <person name="Diallinas G."/>
            <person name="Emri T."/>
            <person name="Fekete E."/>
            <person name="Flipphi M."/>
            <person name="Freyberg S."/>
            <person name="Gallo A."/>
            <person name="Gournas C."/>
            <person name="Habgood R."/>
            <person name="Hainaut M."/>
            <person name="Harispe M.L."/>
            <person name="Henrissat B."/>
            <person name="Hilden K.S."/>
            <person name="Hope R."/>
            <person name="Hossain A."/>
            <person name="Karabika E."/>
            <person name="Karaffa L."/>
            <person name="Karanyi Z."/>
            <person name="Krasevec N."/>
            <person name="Kuo A."/>
            <person name="Kusch H."/>
            <person name="LaButti K."/>
            <person name="Lagendijk E.L."/>
            <person name="Lapidus A."/>
            <person name="Levasseur A."/>
            <person name="Lindquist E."/>
            <person name="Lipzen A."/>
            <person name="Logrieco A.F."/>
            <person name="MacCabe A."/>
            <person name="Maekelae M.R."/>
            <person name="Malavazi I."/>
            <person name="Melin P."/>
            <person name="Meyer V."/>
            <person name="Mielnichuk N."/>
            <person name="Miskei M."/>
            <person name="Molnar A.P."/>
            <person name="Mule G."/>
            <person name="Ngan C.Y."/>
            <person name="Orejas M."/>
            <person name="Orosz E."/>
            <person name="Ouedraogo J.P."/>
            <person name="Overkamp K.M."/>
            <person name="Park H.-S."/>
            <person name="Perrone G."/>
            <person name="Piumi F."/>
            <person name="Punt P.J."/>
            <person name="Ram A.F."/>
            <person name="Ramon A."/>
            <person name="Rauscher S."/>
            <person name="Record E."/>
            <person name="Riano-Pachon D.M."/>
            <person name="Robert V."/>
            <person name="Roehrig J."/>
            <person name="Ruller R."/>
            <person name="Salamov A."/>
            <person name="Salih N.S."/>
            <person name="Samson R.A."/>
            <person name="Sandor E."/>
            <person name="Sanguinetti M."/>
            <person name="Schuetze T."/>
            <person name="Sepcic K."/>
            <person name="Shelest E."/>
            <person name="Sherlock G."/>
            <person name="Sophianopoulou V."/>
            <person name="Squina F.M."/>
            <person name="Sun H."/>
            <person name="Susca A."/>
            <person name="Todd R.B."/>
            <person name="Tsang A."/>
            <person name="Unkles S.E."/>
            <person name="van de Wiele N."/>
            <person name="van Rossen-Uffink D."/>
            <person name="Oliveira J.V."/>
            <person name="Vesth T.C."/>
            <person name="Visser J."/>
            <person name="Yu J.-H."/>
            <person name="Zhou M."/>
            <person name="Andersen M.R."/>
            <person name="Archer D.B."/>
            <person name="Baker S.E."/>
            <person name="Benoit I."/>
            <person name="Brakhage A.A."/>
            <person name="Braus G.H."/>
            <person name="Fischer R."/>
            <person name="Frisvad J.C."/>
            <person name="Goldman G.H."/>
            <person name="Houbraken J."/>
            <person name="Oakley B."/>
            <person name="Pocsi I."/>
            <person name="Scazzocchio C."/>
            <person name="Seiboth B."/>
            <person name="vanKuyk P.A."/>
            <person name="Wortman J."/>
            <person name="Dyer P.S."/>
            <person name="Grigoriev I.V."/>
        </authorList>
    </citation>
    <scope>NUCLEOTIDE SEQUENCE [LARGE SCALE GENOMIC DNA]</scope>
    <source>
        <strain evidence="10">CBS 593.65</strain>
    </source>
</reference>
<keyword evidence="6" id="KW-0804">Transcription</keyword>
<dbReference type="SUPFAM" id="SSF57701">
    <property type="entry name" value="Zn2/Cys6 DNA-binding domain"/>
    <property type="match status" value="1"/>
</dbReference>
<evidence type="ECO:0000256" key="3">
    <source>
        <dbReference type="ARBA" id="ARBA00022833"/>
    </source>
</evidence>
<dbReference type="GO" id="GO:0006351">
    <property type="term" value="P:DNA-templated transcription"/>
    <property type="evidence" value="ECO:0007669"/>
    <property type="project" value="InterPro"/>
</dbReference>
<dbReference type="OrthoDB" id="5319458at2759"/>
<dbReference type="Pfam" id="PF04082">
    <property type="entry name" value="Fungal_trans"/>
    <property type="match status" value="1"/>
</dbReference>
<keyword evidence="2" id="KW-0479">Metal-binding</keyword>
<dbReference type="InterPro" id="IPR001138">
    <property type="entry name" value="Zn2Cys6_DnaBD"/>
</dbReference>
<evidence type="ECO:0000256" key="1">
    <source>
        <dbReference type="ARBA" id="ARBA00004123"/>
    </source>
</evidence>
<dbReference type="EMBL" id="KV878588">
    <property type="protein sequence ID" value="OJJ57452.1"/>
    <property type="molecule type" value="Genomic_DNA"/>
</dbReference>
<evidence type="ECO:0000256" key="7">
    <source>
        <dbReference type="ARBA" id="ARBA00023242"/>
    </source>
</evidence>
<dbReference type="GO" id="GO:0005634">
    <property type="term" value="C:nucleus"/>
    <property type="evidence" value="ECO:0007669"/>
    <property type="project" value="UniProtKB-SubCell"/>
</dbReference>
<dbReference type="FunFam" id="4.10.240.10:FF:000035">
    <property type="entry name" value="C6 transcription factor, putative (AFU_orthologue AFUA_4G12570)"/>
    <property type="match status" value="1"/>
</dbReference>
<dbReference type="GO" id="GO:0000981">
    <property type="term" value="F:DNA-binding transcription factor activity, RNA polymerase II-specific"/>
    <property type="evidence" value="ECO:0007669"/>
    <property type="project" value="InterPro"/>
</dbReference>
<dbReference type="InterPro" id="IPR036864">
    <property type="entry name" value="Zn2-C6_fun-type_DNA-bd_sf"/>
</dbReference>
<dbReference type="PANTHER" id="PTHR47782">
    <property type="entry name" value="ZN(II)2CYS6 TRANSCRIPTION FACTOR (EUROFUNG)-RELATED"/>
    <property type="match status" value="1"/>
</dbReference>
<keyword evidence="10" id="KW-1185">Reference proteome</keyword>
<dbReference type="SMART" id="SM00906">
    <property type="entry name" value="Fungal_trans"/>
    <property type="match status" value="1"/>
</dbReference>
<accession>A0A1L9TDF6</accession>
<dbReference type="GO" id="GO:0008270">
    <property type="term" value="F:zinc ion binding"/>
    <property type="evidence" value="ECO:0007669"/>
    <property type="project" value="InterPro"/>
</dbReference>
<dbReference type="PROSITE" id="PS00463">
    <property type="entry name" value="ZN2_CY6_FUNGAL_1"/>
    <property type="match status" value="1"/>
</dbReference>
<organism evidence="9 10">
    <name type="scientific">Aspergillus sydowii CBS 593.65</name>
    <dbReference type="NCBI Taxonomy" id="1036612"/>
    <lineage>
        <taxon>Eukaryota</taxon>
        <taxon>Fungi</taxon>
        <taxon>Dikarya</taxon>
        <taxon>Ascomycota</taxon>
        <taxon>Pezizomycotina</taxon>
        <taxon>Eurotiomycetes</taxon>
        <taxon>Eurotiomycetidae</taxon>
        <taxon>Eurotiales</taxon>
        <taxon>Aspergillaceae</taxon>
        <taxon>Aspergillus</taxon>
        <taxon>Aspergillus subgen. Nidulantes</taxon>
    </lineage>
</organism>
<evidence type="ECO:0000256" key="2">
    <source>
        <dbReference type="ARBA" id="ARBA00022723"/>
    </source>
</evidence>
<dbReference type="SMART" id="SM00066">
    <property type="entry name" value="GAL4"/>
    <property type="match status" value="1"/>
</dbReference>
<evidence type="ECO:0000256" key="4">
    <source>
        <dbReference type="ARBA" id="ARBA00023015"/>
    </source>
</evidence>
<evidence type="ECO:0000313" key="9">
    <source>
        <dbReference type="EMBL" id="OJJ57452.1"/>
    </source>
</evidence>
<dbReference type="InterPro" id="IPR007219">
    <property type="entry name" value="XnlR_reg_dom"/>
</dbReference>
<dbReference type="CDD" id="cd12148">
    <property type="entry name" value="fungal_TF_MHR"/>
    <property type="match status" value="1"/>
</dbReference>
<dbReference type="CDD" id="cd00067">
    <property type="entry name" value="GAL4"/>
    <property type="match status" value="1"/>
</dbReference>
<evidence type="ECO:0000256" key="5">
    <source>
        <dbReference type="ARBA" id="ARBA00023125"/>
    </source>
</evidence>
<feature type="domain" description="Zn(2)-C6 fungal-type" evidence="8">
    <location>
        <begin position="35"/>
        <end position="67"/>
    </location>
</feature>
<name>A0A1L9TDF6_9EURO</name>
<comment type="subcellular location">
    <subcellularLocation>
        <location evidence="1">Nucleus</location>
    </subcellularLocation>
</comment>
<dbReference type="InterPro" id="IPR052202">
    <property type="entry name" value="Yeast_MetPath_Reg"/>
</dbReference>
<dbReference type="AlphaFoldDB" id="A0A1L9TDF6"/>
<keyword evidence="7" id="KW-0539">Nucleus</keyword>
<dbReference type="GeneID" id="63761063"/>
<dbReference type="STRING" id="1036612.A0A1L9TDF6"/>
<dbReference type="Pfam" id="PF00172">
    <property type="entry name" value="Zn_clus"/>
    <property type="match status" value="1"/>
</dbReference>
<dbReference type="Gene3D" id="4.10.240.10">
    <property type="entry name" value="Zn(2)-C6 fungal-type DNA-binding domain"/>
    <property type="match status" value="1"/>
</dbReference>
<sequence>MEHQQLNYPGTCAIRMSDPSFLDRPLLKVSRPVAACSRCRTAKIKCDGKLPACSACERAGKTDTCSSSDEFPRGKERSYVGSLEAYCERLERRTAELRQRKEMLTGGEGGVIHESSITSTSSTGSVTHAHRQEVSNIDDLVGDFGYLFRSVSATSRDFQGITSNTSFANLLLSVSLGEPIPRSSPRPLPPRSEITPIIQHYFDTFFVQLPFFQETSFWASVDTVYQNGAHFAKPFDNWIVRMVLATAYGSMSNASMDSNHRKAIPLIQEALQYAEDVLRPGTLVGIQAIMLLAQYSLVDPAHFRTWYLVGMAARVLVDLGLHQDHHSETVPADQQDLRRRVFHCVYSLDRATSAAMDKTFSFADDSLNVALPSCAKADQSYIFSRSLEPAWNMVKIRRILSGAYEEKYFTAIESSSQTLPSTWVLYSQATEWLNNLTTNSSQFLHTLYRLEFLYTTIIILSPSTRHPPPCNYSKLLLFNRCIDYVRQLHQILENQTSLFMMTSLELQRVYQTSRKFINILSQSADVLVSPVPAVPQVPGHCPSPPILKFEDCLQCHERAIEYLNQVGSLLQYGSRKWSLHHLLQDFLQLSTPVRAQLLTPTVSYTSSLPAYIPEGPTVLVPADYQYTTNFNFENSSPENYT</sequence>
<proteinExistence type="predicted"/>
<evidence type="ECO:0000313" key="10">
    <source>
        <dbReference type="Proteomes" id="UP000184356"/>
    </source>
</evidence>
<gene>
    <name evidence="9" type="ORF">ASPSYDRAFT_32608</name>
</gene>
<keyword evidence="3" id="KW-0862">Zinc</keyword>